<reference evidence="1" key="1">
    <citation type="submission" date="2018-06" db="EMBL/GenBank/DDBJ databases">
        <authorList>
            <person name="Zhirakovskaya E."/>
        </authorList>
    </citation>
    <scope>NUCLEOTIDE SEQUENCE</scope>
</reference>
<gene>
    <name evidence="1" type="ORF">MNBD_GAMMA23-2285</name>
</gene>
<evidence type="ECO:0000313" key="1">
    <source>
        <dbReference type="EMBL" id="VAW94513.1"/>
    </source>
</evidence>
<name>A0A3B1A314_9ZZZZ</name>
<accession>A0A3B1A314</accession>
<sequence>MGVSRLFYPNNHIEADNRLSWFLGRLDEQYGDNAFYVHLMRDKNKTAASFIKRADYGIMQAYQKGILQDSDTLLNINDIALDYIDTVTENIKHFLKDKTHKINFRLETADKDFKIFWDEINAKGDLAKALHEWNIAYNAS</sequence>
<organism evidence="1">
    <name type="scientific">hydrothermal vent metagenome</name>
    <dbReference type="NCBI Taxonomy" id="652676"/>
    <lineage>
        <taxon>unclassified sequences</taxon>
        <taxon>metagenomes</taxon>
        <taxon>ecological metagenomes</taxon>
    </lineage>
</organism>
<dbReference type="AlphaFoldDB" id="A0A3B1A314"/>
<proteinExistence type="predicted"/>
<protein>
    <submittedName>
        <fullName evidence="1">Uncharacterized protein</fullName>
    </submittedName>
</protein>
<dbReference type="EMBL" id="UOFT01000039">
    <property type="protein sequence ID" value="VAW94513.1"/>
    <property type="molecule type" value="Genomic_DNA"/>
</dbReference>